<dbReference type="SUPFAM" id="SSF82185">
    <property type="entry name" value="Histone H3 K4-specific methyltransferase SET7/9 N-terminal domain"/>
    <property type="match status" value="2"/>
</dbReference>
<gene>
    <name evidence="4" type="ORF">GCM10025770_27750</name>
</gene>
<name>A0ABP9QVT7_9RHOO</name>
<proteinExistence type="predicted"/>
<feature type="transmembrane region" description="Helical" evidence="3">
    <location>
        <begin position="51"/>
        <end position="73"/>
    </location>
</feature>
<dbReference type="Gene3D" id="2.20.110.10">
    <property type="entry name" value="Histone H3 K4-specific methyltransferase SET7/9 N-terminal domain"/>
    <property type="match status" value="4"/>
</dbReference>
<dbReference type="Proteomes" id="UP001500547">
    <property type="component" value="Unassembled WGS sequence"/>
</dbReference>
<evidence type="ECO:0000313" key="5">
    <source>
        <dbReference type="Proteomes" id="UP001500547"/>
    </source>
</evidence>
<evidence type="ECO:0008006" key="6">
    <source>
        <dbReference type="Google" id="ProtNLM"/>
    </source>
</evidence>
<feature type="region of interest" description="Disordered" evidence="2">
    <location>
        <begin position="381"/>
        <end position="411"/>
    </location>
</feature>
<dbReference type="Pfam" id="PF02493">
    <property type="entry name" value="MORN"/>
    <property type="match status" value="9"/>
</dbReference>
<keyword evidence="3" id="KW-0472">Membrane</keyword>
<dbReference type="EMBL" id="BAABLD010000010">
    <property type="protein sequence ID" value="GAA5168164.1"/>
    <property type="molecule type" value="Genomic_DNA"/>
</dbReference>
<keyword evidence="3" id="KW-0812">Transmembrane</keyword>
<comment type="caution">
    <text evidence="4">The sequence shown here is derived from an EMBL/GenBank/DDBJ whole genome shotgun (WGS) entry which is preliminary data.</text>
</comment>
<dbReference type="PANTHER" id="PTHR43215:SF14">
    <property type="entry name" value="RADIAL SPOKE HEAD 1 HOMOLOG"/>
    <property type="match status" value="1"/>
</dbReference>
<accession>A0ABP9QVT7</accession>
<protein>
    <recommendedName>
        <fullName evidence="6">MORN repeat protein</fullName>
    </recommendedName>
</protein>
<evidence type="ECO:0000256" key="3">
    <source>
        <dbReference type="SAM" id="Phobius"/>
    </source>
</evidence>
<reference evidence="5" key="1">
    <citation type="journal article" date="2019" name="Int. J. Syst. Evol. Microbiol.">
        <title>The Global Catalogue of Microorganisms (GCM) 10K type strain sequencing project: providing services to taxonomists for standard genome sequencing and annotation.</title>
        <authorList>
            <consortium name="The Broad Institute Genomics Platform"/>
            <consortium name="The Broad Institute Genome Sequencing Center for Infectious Disease"/>
            <person name="Wu L."/>
            <person name="Ma J."/>
        </authorList>
    </citation>
    <scope>NUCLEOTIDE SEQUENCE [LARGE SCALE GENOMIC DNA]</scope>
    <source>
        <strain evidence="5">JCM 18715</strain>
    </source>
</reference>
<keyword evidence="3" id="KW-1133">Transmembrane helix</keyword>
<evidence type="ECO:0000256" key="1">
    <source>
        <dbReference type="ARBA" id="ARBA00022737"/>
    </source>
</evidence>
<sequence length="556" mass="60812">MRSRDGLRQNRPAPLHGIFRAAGNLTQASAFLQGQPAEGSDRPPAYMEQRFLSCSTGSLFAVLITFWCGQTLAADRVPGQQVMGVTNSTAPVAATPGVSKSIRVGDSTISGSFVLHPTTGAITGPVDIQWDNGDRFIGNLVDGKRNGRGKFSWKSGQVYDGDWRDDRQEGLANILFPNGDRYEGEVTNGLPNGKGVRITKNGDRYEGRFSAGQPDIEGSSRDANGDRYVGQWKAGVRHGKGKFEWANGLIYDGQWQEGMPQGRGVFISANGDRYEGEVRNGQPHGQGSRAFASSGDRYEGQFEFGQAHGQGTYTWKSGDVYKGLWQGGKKVGMGRYTWANGDYWEGEFENDRQSENGKLYFTPTLSASTVAVEQLAKQTNAAAETAAAQPPTPARPIAPGTTTPQAASNPPEISKLLAIPMISKEVRECQRQNLSDCASRVSREIMDDRLFRHKWQLMSSDKDAKGREVNFEVDANSELAEGNVFSWLRTGDASNARKIGIKYDCRGQALTIQLIYNCSGAELKACTLDPNIDKYVGRVIPATDIRKWFVSACERS</sequence>
<organism evidence="4 5">
    <name type="scientific">Viridibacterium curvum</name>
    <dbReference type="NCBI Taxonomy" id="1101404"/>
    <lineage>
        <taxon>Bacteria</taxon>
        <taxon>Pseudomonadati</taxon>
        <taxon>Pseudomonadota</taxon>
        <taxon>Betaproteobacteria</taxon>
        <taxon>Rhodocyclales</taxon>
        <taxon>Rhodocyclaceae</taxon>
        <taxon>Viridibacterium</taxon>
    </lineage>
</organism>
<keyword evidence="1" id="KW-0677">Repeat</keyword>
<keyword evidence="5" id="KW-1185">Reference proteome</keyword>
<dbReference type="SMART" id="SM00698">
    <property type="entry name" value="MORN"/>
    <property type="match status" value="10"/>
</dbReference>
<dbReference type="InterPro" id="IPR003409">
    <property type="entry name" value="MORN"/>
</dbReference>
<dbReference type="RefSeq" id="WP_345533690.1">
    <property type="nucleotide sequence ID" value="NZ_BAABLD010000010.1"/>
</dbReference>
<evidence type="ECO:0000256" key="2">
    <source>
        <dbReference type="SAM" id="MobiDB-lite"/>
    </source>
</evidence>
<evidence type="ECO:0000313" key="4">
    <source>
        <dbReference type="EMBL" id="GAA5168164.1"/>
    </source>
</evidence>
<dbReference type="PANTHER" id="PTHR43215">
    <property type="entry name" value="RADIAL SPOKE HEAD 1 HOMOLOG"/>
    <property type="match status" value="1"/>
</dbReference>